<feature type="domain" description="Beta-lactamase class A catalytic" evidence="1">
    <location>
        <begin position="17"/>
        <end position="262"/>
    </location>
</feature>
<dbReference type="PANTHER" id="PTHR35333:SF3">
    <property type="entry name" value="BETA-LACTAMASE-TYPE TRANSPEPTIDASE FOLD CONTAINING PROTEIN"/>
    <property type="match status" value="1"/>
</dbReference>
<evidence type="ECO:0000259" key="1">
    <source>
        <dbReference type="Pfam" id="PF13354"/>
    </source>
</evidence>
<dbReference type="PANTHER" id="PTHR35333">
    <property type="entry name" value="BETA-LACTAMASE"/>
    <property type="match status" value="1"/>
</dbReference>
<dbReference type="InterPro" id="IPR012338">
    <property type="entry name" value="Beta-lactam/transpept-like"/>
</dbReference>
<dbReference type="GO" id="GO:0046677">
    <property type="term" value="P:response to antibiotic"/>
    <property type="evidence" value="ECO:0007669"/>
    <property type="project" value="InterPro"/>
</dbReference>
<proteinExistence type="predicted"/>
<dbReference type="InterPro" id="IPR000871">
    <property type="entry name" value="Beta-lactam_class-A"/>
</dbReference>
<dbReference type="InterPro" id="IPR045155">
    <property type="entry name" value="Beta-lactam_cat"/>
</dbReference>
<dbReference type="Gene3D" id="3.40.710.10">
    <property type="entry name" value="DD-peptidase/beta-lactamase superfamily"/>
    <property type="match status" value="1"/>
</dbReference>
<dbReference type="GO" id="GO:0008800">
    <property type="term" value="F:beta-lactamase activity"/>
    <property type="evidence" value="ECO:0007669"/>
    <property type="project" value="InterPro"/>
</dbReference>
<dbReference type="PRINTS" id="PR00118">
    <property type="entry name" value="BLACTAMASEA"/>
</dbReference>
<dbReference type="GO" id="GO:0030655">
    <property type="term" value="P:beta-lactam antibiotic catabolic process"/>
    <property type="evidence" value="ECO:0007669"/>
    <property type="project" value="InterPro"/>
</dbReference>
<dbReference type="Pfam" id="PF13354">
    <property type="entry name" value="Beta-lactamase2"/>
    <property type="match status" value="1"/>
</dbReference>
<sequence>MRGEITKIIGEAAGSFGVAIKHVESGQEVIINGEKQFEMASVFKLPVLVALLTNAAPRAVSLDTRMEIRQNDRVPGSGIIKELDEGLAMTIRDLATLMIIVSDNTAADMVLHMIGKENVNRKMKELGLENIVVRQSCWELLTGYVGVEPAPYTPEKYEKVHQLLKVDEDVNRKMENTRQGNRATVTDTNALLEKIVTRRIEVTASKQIIDILSRQQYRQRLPSLLPPATKTANKTGTIGTVVNDAGILFLPDHKGTLIITVFSEGNRTLAAGENVIAKIAKTAFDHYTGITGGQEYQ</sequence>
<accession>A0A1H3UGY3</accession>
<evidence type="ECO:0000313" key="3">
    <source>
        <dbReference type="Proteomes" id="UP000198935"/>
    </source>
</evidence>
<dbReference type="AlphaFoldDB" id="A0A1H3UGY3"/>
<dbReference type="STRING" id="1503961.SAMN05421736_12155"/>
<keyword evidence="3" id="KW-1185">Reference proteome</keyword>
<dbReference type="SUPFAM" id="SSF56601">
    <property type="entry name" value="beta-lactamase/transpeptidase-like"/>
    <property type="match status" value="1"/>
</dbReference>
<reference evidence="3" key="1">
    <citation type="submission" date="2016-10" db="EMBL/GenBank/DDBJ databases">
        <authorList>
            <person name="Varghese N."/>
            <person name="Submissions S."/>
        </authorList>
    </citation>
    <scope>NUCLEOTIDE SEQUENCE [LARGE SCALE GENOMIC DNA]</scope>
    <source>
        <strain evidence="3">SP</strain>
    </source>
</reference>
<gene>
    <name evidence="2" type="ORF">SAMN05421736_12155</name>
</gene>
<protein>
    <submittedName>
        <fullName evidence="2">Beta-lactamase class A</fullName>
    </submittedName>
</protein>
<organism evidence="2 3">
    <name type="scientific">Evansella caseinilytica</name>
    <dbReference type="NCBI Taxonomy" id="1503961"/>
    <lineage>
        <taxon>Bacteria</taxon>
        <taxon>Bacillati</taxon>
        <taxon>Bacillota</taxon>
        <taxon>Bacilli</taxon>
        <taxon>Bacillales</taxon>
        <taxon>Bacillaceae</taxon>
        <taxon>Evansella</taxon>
    </lineage>
</organism>
<dbReference type="Proteomes" id="UP000198935">
    <property type="component" value="Unassembled WGS sequence"/>
</dbReference>
<name>A0A1H3UGY3_9BACI</name>
<evidence type="ECO:0000313" key="2">
    <source>
        <dbReference type="EMBL" id="SDZ61644.1"/>
    </source>
</evidence>
<dbReference type="EMBL" id="FNPI01000021">
    <property type="protein sequence ID" value="SDZ61644.1"/>
    <property type="molecule type" value="Genomic_DNA"/>
</dbReference>